<dbReference type="Pfam" id="PF07992">
    <property type="entry name" value="Pyr_redox_2"/>
    <property type="match status" value="2"/>
</dbReference>
<dbReference type="Gene3D" id="3.50.50.60">
    <property type="entry name" value="FAD/NAD(P)-binding domain"/>
    <property type="match status" value="2"/>
</dbReference>
<evidence type="ECO:0000313" key="4">
    <source>
        <dbReference type="EMBL" id="MBQ0932520.1"/>
    </source>
</evidence>
<keyword evidence="1" id="KW-0285">Flavoprotein</keyword>
<dbReference type="PANTHER" id="PTHR48105">
    <property type="entry name" value="THIOREDOXIN REDUCTASE 1-RELATED-RELATED"/>
    <property type="match status" value="1"/>
</dbReference>
<dbReference type="RefSeq" id="WP_210856161.1">
    <property type="nucleotide sequence ID" value="NZ_JAGQDD010000017.1"/>
</dbReference>
<evidence type="ECO:0000256" key="2">
    <source>
        <dbReference type="ARBA" id="ARBA00023002"/>
    </source>
</evidence>
<dbReference type="EMBL" id="JAGQDD010000017">
    <property type="protein sequence ID" value="MBQ0932520.1"/>
    <property type="molecule type" value="Genomic_DNA"/>
</dbReference>
<accession>A0A941BD15</accession>
<dbReference type="InterPro" id="IPR036188">
    <property type="entry name" value="FAD/NAD-bd_sf"/>
</dbReference>
<dbReference type="InterPro" id="IPR050097">
    <property type="entry name" value="Ferredoxin-NADP_redctase_2"/>
</dbReference>
<organism evidence="4 5">
    <name type="scientific">Ideonella alba</name>
    <dbReference type="NCBI Taxonomy" id="2824118"/>
    <lineage>
        <taxon>Bacteria</taxon>
        <taxon>Pseudomonadati</taxon>
        <taxon>Pseudomonadota</taxon>
        <taxon>Betaproteobacteria</taxon>
        <taxon>Burkholderiales</taxon>
        <taxon>Sphaerotilaceae</taxon>
        <taxon>Ideonella</taxon>
    </lineage>
</organism>
<proteinExistence type="predicted"/>
<dbReference type="PRINTS" id="PR00368">
    <property type="entry name" value="FADPNR"/>
</dbReference>
<comment type="caution">
    <text evidence="4">The sequence shown here is derived from an EMBL/GenBank/DDBJ whole genome shotgun (WGS) entry which is preliminary data.</text>
</comment>
<name>A0A941BD15_9BURK</name>
<evidence type="ECO:0000259" key="3">
    <source>
        <dbReference type="Pfam" id="PF07992"/>
    </source>
</evidence>
<dbReference type="SUPFAM" id="SSF51905">
    <property type="entry name" value="FAD/NAD(P)-binding domain"/>
    <property type="match status" value="1"/>
</dbReference>
<evidence type="ECO:0000256" key="1">
    <source>
        <dbReference type="ARBA" id="ARBA00022630"/>
    </source>
</evidence>
<sequence>MIEATDILNASVIGGDTYDCVVIGGGPAGLTAAIHLRRMGRGVRLVDSGASRAQRIARAFNVAGYPEGVVGGHLLERMRQHLRAADGHVTYDSVEEVRRCPDHKFLVRLKHGTMLARSVILCTGAADPAIDLSGIDAVASAGLLRTQSWLGVEELAGKRVGVLASPSGVSCSASLRAVCPKSRIIALDSTDSESNRHPPPACLDRLTGVARRVAMTRHKAVSVTYDDGRAYEFDLLLSAADELPRTSLAKGLAIRLGANGAIAIGPTGLTSADNVYAAGEVAGVPCQIDIAIGQAAVAAAAVHDTL</sequence>
<evidence type="ECO:0000313" key="5">
    <source>
        <dbReference type="Proteomes" id="UP000676246"/>
    </source>
</evidence>
<feature type="domain" description="FAD/NAD(P)-binding" evidence="3">
    <location>
        <begin position="217"/>
        <end position="295"/>
    </location>
</feature>
<reference evidence="4 5" key="1">
    <citation type="submission" date="2021-04" db="EMBL/GenBank/DDBJ databases">
        <title>The genome sequence of Ideonella sp. 3Y2.</title>
        <authorList>
            <person name="Liu Y."/>
        </authorList>
    </citation>
    <scope>NUCLEOTIDE SEQUENCE [LARGE SCALE GENOMIC DNA]</scope>
    <source>
        <strain evidence="4 5">3Y2</strain>
    </source>
</reference>
<dbReference type="InterPro" id="IPR023753">
    <property type="entry name" value="FAD/NAD-binding_dom"/>
</dbReference>
<dbReference type="PRINTS" id="PR00469">
    <property type="entry name" value="PNDRDTASEII"/>
</dbReference>
<feature type="domain" description="FAD/NAD(P)-binding" evidence="3">
    <location>
        <begin position="18"/>
        <end position="176"/>
    </location>
</feature>
<gene>
    <name evidence="4" type="ORF">KAK03_18740</name>
</gene>
<keyword evidence="5" id="KW-1185">Reference proteome</keyword>
<dbReference type="Proteomes" id="UP000676246">
    <property type="component" value="Unassembled WGS sequence"/>
</dbReference>
<dbReference type="AlphaFoldDB" id="A0A941BD15"/>
<keyword evidence="2" id="KW-0560">Oxidoreductase</keyword>
<dbReference type="GO" id="GO:0016491">
    <property type="term" value="F:oxidoreductase activity"/>
    <property type="evidence" value="ECO:0007669"/>
    <property type="project" value="UniProtKB-KW"/>
</dbReference>
<protein>
    <submittedName>
        <fullName evidence="4">NAD(P)/FAD-dependent oxidoreductase</fullName>
    </submittedName>
</protein>